<dbReference type="Gene3D" id="2.40.50.140">
    <property type="entry name" value="Nucleic acid-binding proteins"/>
    <property type="match status" value="1"/>
</dbReference>
<dbReference type="OrthoDB" id="9764149at2"/>
<dbReference type="GO" id="GO:0006402">
    <property type="term" value="P:mRNA catabolic process"/>
    <property type="evidence" value="ECO:0007669"/>
    <property type="project" value="TreeGrafter"/>
</dbReference>
<evidence type="ECO:0000313" key="3">
    <source>
        <dbReference type="Proteomes" id="UP000007030"/>
    </source>
</evidence>
<organism evidence="2 3">
    <name type="scientific">Marinithermus hydrothermalis (strain DSM 14884 / JCM 11576 / T1)</name>
    <dbReference type="NCBI Taxonomy" id="869210"/>
    <lineage>
        <taxon>Bacteria</taxon>
        <taxon>Thermotogati</taxon>
        <taxon>Deinococcota</taxon>
        <taxon>Deinococci</taxon>
        <taxon>Thermales</taxon>
        <taxon>Thermaceae</taxon>
        <taxon>Marinithermus</taxon>
    </lineage>
</organism>
<dbReference type="Pfam" id="PF18614">
    <property type="entry name" value="RNase_II_C_S1"/>
    <property type="match status" value="1"/>
</dbReference>
<dbReference type="RefSeq" id="WP_013704154.1">
    <property type="nucleotide sequence ID" value="NC_015387.1"/>
</dbReference>
<dbReference type="eggNOG" id="COG0557">
    <property type="taxonomic scope" value="Bacteria"/>
</dbReference>
<dbReference type="InterPro" id="IPR056404">
    <property type="entry name" value="HTH_RNase_II"/>
</dbReference>
<dbReference type="SMART" id="SM00955">
    <property type="entry name" value="RNB"/>
    <property type="match status" value="1"/>
</dbReference>
<keyword evidence="3" id="KW-1185">Reference proteome</keyword>
<dbReference type="EMBL" id="CP002630">
    <property type="protein sequence ID" value="AEB12107.1"/>
    <property type="molecule type" value="Genomic_DNA"/>
</dbReference>
<dbReference type="InterPro" id="IPR001900">
    <property type="entry name" value="RNase_II/R"/>
</dbReference>
<dbReference type="InterPro" id="IPR040596">
    <property type="entry name" value="RNase_II_C_S1"/>
</dbReference>
<dbReference type="InterPro" id="IPR012340">
    <property type="entry name" value="NA-bd_OB-fold"/>
</dbReference>
<dbReference type="InterPro" id="IPR050180">
    <property type="entry name" value="RNR_Ribonuclease"/>
</dbReference>
<protein>
    <submittedName>
        <fullName evidence="2">Ribonuclease II</fullName>
    </submittedName>
</protein>
<dbReference type="PANTHER" id="PTHR23355:SF42">
    <property type="entry name" value="RIBONUCLEASE II, CHLOROPLASTIC_MITOCHONDRIAL"/>
    <property type="match status" value="1"/>
</dbReference>
<dbReference type="Gene3D" id="1.10.10.10">
    <property type="entry name" value="Winged helix-like DNA-binding domain superfamily/Winged helix DNA-binding domain"/>
    <property type="match status" value="1"/>
</dbReference>
<dbReference type="STRING" id="869210.Marky_1372"/>
<dbReference type="KEGG" id="mhd:Marky_1372"/>
<evidence type="ECO:0000313" key="2">
    <source>
        <dbReference type="EMBL" id="AEB12107.1"/>
    </source>
</evidence>
<gene>
    <name evidence="2" type="ordered locus">Marky_1372</name>
</gene>
<dbReference type="GO" id="GO:0003723">
    <property type="term" value="F:RNA binding"/>
    <property type="evidence" value="ECO:0007669"/>
    <property type="project" value="InterPro"/>
</dbReference>
<dbReference type="Proteomes" id="UP000007030">
    <property type="component" value="Chromosome"/>
</dbReference>
<dbReference type="PANTHER" id="PTHR23355">
    <property type="entry name" value="RIBONUCLEASE"/>
    <property type="match status" value="1"/>
</dbReference>
<feature type="domain" description="RNB" evidence="1">
    <location>
        <begin position="232"/>
        <end position="508"/>
    </location>
</feature>
<dbReference type="HOGENOM" id="CLU_015903_2_0_0"/>
<evidence type="ECO:0000259" key="1">
    <source>
        <dbReference type="SMART" id="SM00955"/>
    </source>
</evidence>
<reference evidence="2 3" key="1">
    <citation type="journal article" date="2012" name="Stand. Genomic Sci.">
        <title>Complete genome sequence of the aerobic, heterotroph Marinithermus hydrothermalis type strain (T1(T)) from a deep-sea hydrothermal vent chimney.</title>
        <authorList>
            <person name="Copeland A."/>
            <person name="Gu W."/>
            <person name="Yasawong M."/>
            <person name="Lapidus A."/>
            <person name="Lucas S."/>
            <person name="Deshpande S."/>
            <person name="Pagani I."/>
            <person name="Tapia R."/>
            <person name="Cheng J.F."/>
            <person name="Goodwin L.A."/>
            <person name="Pitluck S."/>
            <person name="Liolios K."/>
            <person name="Ivanova N."/>
            <person name="Mavromatis K."/>
            <person name="Mikhailova N."/>
            <person name="Pati A."/>
            <person name="Chen A."/>
            <person name="Palaniappan K."/>
            <person name="Land M."/>
            <person name="Pan C."/>
            <person name="Brambilla E.M."/>
            <person name="Rohde M."/>
            <person name="Tindall B.J."/>
            <person name="Sikorski J."/>
            <person name="Goker M."/>
            <person name="Detter J.C."/>
            <person name="Bristow J."/>
            <person name="Eisen J.A."/>
            <person name="Markowitz V."/>
            <person name="Hugenholtz P."/>
            <person name="Kyrpides N.C."/>
            <person name="Klenk H.P."/>
            <person name="Woyke T."/>
        </authorList>
    </citation>
    <scope>NUCLEOTIDE SEQUENCE [LARGE SCALE GENOMIC DNA]</scope>
    <source>
        <strain evidence="3">DSM 14884 / JCM 11576 / T1</strain>
    </source>
</reference>
<name>F2NLK8_MARHT</name>
<proteinExistence type="predicted"/>
<accession>F2NLK8</accession>
<dbReference type="GO" id="GO:0000932">
    <property type="term" value="C:P-body"/>
    <property type="evidence" value="ECO:0007669"/>
    <property type="project" value="TreeGrafter"/>
</dbReference>
<dbReference type="AlphaFoldDB" id="F2NLK8"/>
<dbReference type="InterPro" id="IPR036388">
    <property type="entry name" value="WH-like_DNA-bd_sf"/>
</dbReference>
<dbReference type="Pfam" id="PF23161">
    <property type="entry name" value="HTH_RNase_II"/>
    <property type="match status" value="1"/>
</dbReference>
<sequence>MLDDVTLQAGALVLYKHRPALVRAVQGKIELEVQGGKRVRVRPKDVVLLHPGPLEDLAALEALPSGEVEAAWELLAGGETTLAELTELAYGAYTPQTAWAAWRAVCDGVYFEGTPEALRARTPEAVRALRAQREAAAREAAAWEAFIVRLKEGRVDAADRTRLAEVEALALGRARTSRVLRALGRHETPENAHALLLEVGYWTPEVNPYPARFGVDPDPPCLEVPDLPQESRRDLTHLEAYAIDDETTEDPDDALSLEVGDGGYRLWVHVADVGALVRPDSSLDRAARERGASVYLPEGTIPMLPPEVARRLGLGLGEVSPALSFGLELSLEGELLGVEVVPSWVRVRRLTYAEAEARLEEAPFLEMHRLAERLRARRAAAGAVFIELPEVKVRVVDGAVRIRPLPPLRSRALVREAMLAAGVAAARFAIEHGIPFPFATQEPPGEHPELEGLAGMFAQRRALKRTQLRSVPAPHAGLGLEVYAQATSPLRRYLDLVAHQQLRAFLRGEPLIPPQALLERVEAAEAVAGAVRQAERLSRKHWTLVHLMRLSAWEGEGVLVERRGYQGVVLLPELGLEASITVPEALALNQSVRVRLGEVELARLEARFTLL</sequence>
<dbReference type="GO" id="GO:0000175">
    <property type="term" value="F:3'-5'-RNA exonuclease activity"/>
    <property type="evidence" value="ECO:0007669"/>
    <property type="project" value="TreeGrafter"/>
</dbReference>
<dbReference type="Pfam" id="PF00773">
    <property type="entry name" value="RNB"/>
    <property type="match status" value="2"/>
</dbReference>
<dbReference type="SUPFAM" id="SSF50249">
    <property type="entry name" value="Nucleic acid-binding proteins"/>
    <property type="match status" value="2"/>
</dbReference>